<feature type="domain" description="ABC3 transporter permease C-terminal" evidence="8">
    <location>
        <begin position="257"/>
        <end position="370"/>
    </location>
</feature>
<gene>
    <name evidence="10" type="ORF">SLUN_01695</name>
</gene>
<evidence type="ECO:0000256" key="6">
    <source>
        <dbReference type="ARBA" id="ARBA00038076"/>
    </source>
</evidence>
<feature type="transmembrane region" description="Helical" evidence="7">
    <location>
        <begin position="732"/>
        <end position="754"/>
    </location>
</feature>
<keyword evidence="3 7" id="KW-0812">Transmembrane</keyword>
<accession>A0A2R4SWC8</accession>
<feature type="transmembrane region" description="Helical" evidence="7">
    <location>
        <begin position="637"/>
        <end position="661"/>
    </location>
</feature>
<name>A0A2R4SWC8_9ACTN</name>
<dbReference type="OrthoDB" id="3510866at2"/>
<dbReference type="GO" id="GO:0005886">
    <property type="term" value="C:plasma membrane"/>
    <property type="evidence" value="ECO:0007669"/>
    <property type="project" value="UniProtKB-SubCell"/>
</dbReference>
<sequence>MRAIVRWAHADLRANRGEALFIVLAIAGITASLLLAGGLLQYAANPWQRVFTESSGAHVWIHTRADERTSKLTDIDGVKAFSGPFPTAPATAEIRGASVSLELRGAETEPPHAARPLVDSGHWLDNSVPNGIVLERSVADALWAKPGDALRVRGSDGEYTTLRVVGLADTAEPRFVHGVRPGIAWLLPSQLHRVEPDTRRVGQTVGLRLADPQDTDFAAQQAVTLIGADQVARVSTWEEARAETEGDNRLLGLMLGSFGLGALLAAAIAVTGAISTRVRGHLPDISILKAVGFTPGQVVRAFLVEHAAFAVIGVAIGAVVTETLGPRIPGRIGDAMVLWRELPQHAWAPLATALGAVLVIAAATGLAAWRAGRVSPIPIARGAVKSGRRLSRTARFALQLRTPPALVLGWRGAFHRPARAAAAVGRLALPLLMITIALGAWSTLDRFESRPEDVGLAAELRAKPEGIDDATARKLLSDQPGVTAVYPGVEVAALVPGQTRTITLRGLGTSEHPYPFTIAEGRTIQGSDEAVAGQGLLDLVGAKVGDWVRMTVGGSPIVLHIVGRSIEPQDNGRVISTTVATLREGDPALRPEFYNLVLARAADPDTVSTSLAESSHGGLELRKNTNPADQLSAARGVIIGLVGVLAFIGLAELFTVIAAGLREHGRDLLALKAIGLTPRQIAAVIVTSTGFIAAAAALTGTILGVLASTWLIDLQGRSSGLGAGIAQPPSPGMLLLLGAAAVAGAIAISTLPATRASRRRLTDRQSDVM</sequence>
<dbReference type="Pfam" id="PF12704">
    <property type="entry name" value="MacB_PCD"/>
    <property type="match status" value="1"/>
</dbReference>
<organism evidence="10 11">
    <name type="scientific">Streptomyces lunaelactis</name>
    <dbReference type="NCBI Taxonomy" id="1535768"/>
    <lineage>
        <taxon>Bacteria</taxon>
        <taxon>Bacillati</taxon>
        <taxon>Actinomycetota</taxon>
        <taxon>Actinomycetes</taxon>
        <taxon>Kitasatosporales</taxon>
        <taxon>Streptomycetaceae</taxon>
        <taxon>Streptomyces</taxon>
    </lineage>
</organism>
<dbReference type="Pfam" id="PF02687">
    <property type="entry name" value="FtsX"/>
    <property type="match status" value="2"/>
</dbReference>
<dbReference type="InterPro" id="IPR050250">
    <property type="entry name" value="Macrolide_Exporter_MacB"/>
</dbReference>
<dbReference type="KEGG" id="slk:SLUN_01695"/>
<feature type="transmembrane region" description="Helical" evidence="7">
    <location>
        <begin position="20"/>
        <end position="40"/>
    </location>
</feature>
<keyword evidence="2" id="KW-1003">Cell membrane</keyword>
<protein>
    <submittedName>
        <fullName evidence="10">Peptide ABC transporter permease</fullName>
    </submittedName>
</protein>
<dbReference type="PANTHER" id="PTHR30572:SF4">
    <property type="entry name" value="ABC TRANSPORTER PERMEASE YTRF"/>
    <property type="match status" value="1"/>
</dbReference>
<dbReference type="GeneID" id="55653995"/>
<feature type="domain" description="ABC3 transporter permease C-terminal" evidence="8">
    <location>
        <begin position="641"/>
        <end position="758"/>
    </location>
</feature>
<evidence type="ECO:0000259" key="9">
    <source>
        <dbReference type="Pfam" id="PF12704"/>
    </source>
</evidence>
<evidence type="ECO:0000313" key="10">
    <source>
        <dbReference type="EMBL" id="AVZ71154.1"/>
    </source>
</evidence>
<comment type="similarity">
    <text evidence="6">Belongs to the ABC-4 integral membrane protein family.</text>
</comment>
<evidence type="ECO:0000256" key="2">
    <source>
        <dbReference type="ARBA" id="ARBA00022475"/>
    </source>
</evidence>
<keyword evidence="5 7" id="KW-0472">Membrane</keyword>
<keyword evidence="4 7" id="KW-1133">Transmembrane helix</keyword>
<feature type="domain" description="MacB-like periplasmic core" evidence="9">
    <location>
        <begin position="20"/>
        <end position="222"/>
    </location>
</feature>
<feature type="transmembrane region" description="Helical" evidence="7">
    <location>
        <begin position="420"/>
        <end position="441"/>
    </location>
</feature>
<evidence type="ECO:0000256" key="3">
    <source>
        <dbReference type="ARBA" id="ARBA00022692"/>
    </source>
</evidence>
<evidence type="ECO:0000256" key="7">
    <source>
        <dbReference type="SAM" id="Phobius"/>
    </source>
</evidence>
<dbReference type="AlphaFoldDB" id="A0A2R4SWC8"/>
<reference evidence="10 11" key="1">
    <citation type="submission" date="2018-01" db="EMBL/GenBank/DDBJ databases">
        <title>Complete genome sequence of Streptomyces lunaelactis MM109T, a Ferroverdin A producer isolated from cave moonmilk deposits.</title>
        <authorList>
            <person name="Naome A."/>
            <person name="Martinet L."/>
            <person name="Maciejewska M."/>
            <person name="Anderssen S."/>
            <person name="Adam D."/>
            <person name="Tenconi E."/>
            <person name="Deflandre B."/>
            <person name="Arguelles-Arias A."/>
            <person name="Calusinska M."/>
            <person name="Copieters W."/>
            <person name="Karim L."/>
            <person name="Hanikenne M."/>
            <person name="Baurain D."/>
            <person name="van Wezel G."/>
            <person name="Smargiasso N."/>
            <person name="de Pauw E."/>
            <person name="Delfosse P."/>
            <person name="Rigali S."/>
        </authorList>
    </citation>
    <scope>NUCLEOTIDE SEQUENCE [LARGE SCALE GENOMIC DNA]</scope>
    <source>
        <strain evidence="10 11">MM109</strain>
    </source>
</reference>
<dbReference type="InterPro" id="IPR025857">
    <property type="entry name" value="MacB_PCD"/>
</dbReference>
<feature type="transmembrane region" description="Helical" evidence="7">
    <location>
        <begin position="681"/>
        <end position="712"/>
    </location>
</feature>
<dbReference type="PANTHER" id="PTHR30572">
    <property type="entry name" value="MEMBRANE COMPONENT OF TRANSPORTER-RELATED"/>
    <property type="match status" value="1"/>
</dbReference>
<evidence type="ECO:0000313" key="11">
    <source>
        <dbReference type="Proteomes" id="UP000244201"/>
    </source>
</evidence>
<feature type="transmembrane region" description="Helical" evidence="7">
    <location>
        <begin position="250"/>
        <end position="274"/>
    </location>
</feature>
<dbReference type="GO" id="GO:0022857">
    <property type="term" value="F:transmembrane transporter activity"/>
    <property type="evidence" value="ECO:0007669"/>
    <property type="project" value="TreeGrafter"/>
</dbReference>
<feature type="transmembrane region" description="Helical" evidence="7">
    <location>
        <begin position="346"/>
        <end position="369"/>
    </location>
</feature>
<keyword evidence="11" id="KW-1185">Reference proteome</keyword>
<evidence type="ECO:0000256" key="5">
    <source>
        <dbReference type="ARBA" id="ARBA00023136"/>
    </source>
</evidence>
<dbReference type="RefSeq" id="WP_108146848.1">
    <property type="nucleotide sequence ID" value="NZ_CP026304.1"/>
</dbReference>
<evidence type="ECO:0000259" key="8">
    <source>
        <dbReference type="Pfam" id="PF02687"/>
    </source>
</evidence>
<evidence type="ECO:0000256" key="4">
    <source>
        <dbReference type="ARBA" id="ARBA00022989"/>
    </source>
</evidence>
<evidence type="ECO:0000256" key="1">
    <source>
        <dbReference type="ARBA" id="ARBA00004651"/>
    </source>
</evidence>
<dbReference type="Proteomes" id="UP000244201">
    <property type="component" value="Chromosome"/>
</dbReference>
<dbReference type="EMBL" id="CP026304">
    <property type="protein sequence ID" value="AVZ71154.1"/>
    <property type="molecule type" value="Genomic_DNA"/>
</dbReference>
<dbReference type="InterPro" id="IPR003838">
    <property type="entry name" value="ABC3_permease_C"/>
</dbReference>
<comment type="subcellular location">
    <subcellularLocation>
        <location evidence="1">Cell membrane</location>
        <topology evidence="1">Multi-pass membrane protein</topology>
    </subcellularLocation>
</comment>
<proteinExistence type="inferred from homology"/>